<dbReference type="GO" id="GO:0005737">
    <property type="term" value="C:cytoplasm"/>
    <property type="evidence" value="ECO:0007669"/>
    <property type="project" value="TreeGrafter"/>
</dbReference>
<dbReference type="GO" id="GO:0016020">
    <property type="term" value="C:membrane"/>
    <property type="evidence" value="ECO:0007669"/>
    <property type="project" value="InterPro"/>
</dbReference>
<dbReference type="Proteomes" id="UP000887574">
    <property type="component" value="Unplaced"/>
</dbReference>
<dbReference type="Pfam" id="PF04377">
    <property type="entry name" value="ATE_C"/>
    <property type="match status" value="1"/>
</dbReference>
<keyword evidence="3" id="KW-0808">Transferase</keyword>
<evidence type="ECO:0000313" key="7">
    <source>
        <dbReference type="Proteomes" id="UP000887574"/>
    </source>
</evidence>
<reference evidence="8" key="1">
    <citation type="submission" date="2022-11" db="UniProtKB">
        <authorList>
            <consortium name="WormBaseParasite"/>
        </authorList>
    </citation>
    <scope>IDENTIFICATION</scope>
</reference>
<dbReference type="Pfam" id="PF04376">
    <property type="entry name" value="ATE_N"/>
    <property type="match status" value="1"/>
</dbReference>
<dbReference type="AlphaFoldDB" id="A0A915EPV4"/>
<protein>
    <recommendedName>
        <fullName evidence="2">arginyltransferase</fullName>
        <ecNumber evidence="2">2.3.2.8</ecNumber>
    </recommendedName>
</protein>
<evidence type="ECO:0000256" key="4">
    <source>
        <dbReference type="ARBA" id="ARBA00023315"/>
    </source>
</evidence>
<dbReference type="InterPro" id="IPR007472">
    <property type="entry name" value="N-end_Aminoacyl_Trfase_C"/>
</dbReference>
<keyword evidence="7" id="KW-1185">Reference proteome</keyword>
<organism evidence="7 8">
    <name type="scientific">Ditylenchus dipsaci</name>
    <dbReference type="NCBI Taxonomy" id="166011"/>
    <lineage>
        <taxon>Eukaryota</taxon>
        <taxon>Metazoa</taxon>
        <taxon>Ecdysozoa</taxon>
        <taxon>Nematoda</taxon>
        <taxon>Chromadorea</taxon>
        <taxon>Rhabditida</taxon>
        <taxon>Tylenchina</taxon>
        <taxon>Tylenchomorpha</taxon>
        <taxon>Sphaerularioidea</taxon>
        <taxon>Anguinidae</taxon>
        <taxon>Anguininae</taxon>
        <taxon>Ditylenchus</taxon>
    </lineage>
</organism>
<dbReference type="EC" id="2.3.2.8" evidence="2"/>
<keyword evidence="4" id="KW-0012">Acyltransferase</keyword>
<feature type="compositionally biased region" description="Polar residues" evidence="5">
    <location>
        <begin position="209"/>
        <end position="223"/>
    </location>
</feature>
<dbReference type="Gene3D" id="2.60.120.200">
    <property type="match status" value="1"/>
</dbReference>
<dbReference type="GO" id="GO:0004057">
    <property type="term" value="F:arginyl-tRNA--protein transferase activity"/>
    <property type="evidence" value="ECO:0007669"/>
    <property type="project" value="UniProtKB-EC"/>
</dbReference>
<evidence type="ECO:0000256" key="2">
    <source>
        <dbReference type="ARBA" id="ARBA00012025"/>
    </source>
</evidence>
<evidence type="ECO:0000256" key="3">
    <source>
        <dbReference type="ARBA" id="ARBA00022679"/>
    </source>
</evidence>
<feature type="domain" description="L-type lectin-like" evidence="6">
    <location>
        <begin position="501"/>
        <end position="606"/>
    </location>
</feature>
<proteinExistence type="inferred from homology"/>
<dbReference type="InterPro" id="IPR007471">
    <property type="entry name" value="N-end_Aminoacyl_Trfase_N"/>
</dbReference>
<dbReference type="InterPro" id="IPR005052">
    <property type="entry name" value="Lectin_leg"/>
</dbReference>
<name>A0A915EPV4_9BILA</name>
<dbReference type="PANTHER" id="PTHR21367:SF1">
    <property type="entry name" value="ARGINYL-TRNA--PROTEIN TRANSFERASE 1"/>
    <property type="match status" value="1"/>
</dbReference>
<dbReference type="PANTHER" id="PTHR21367">
    <property type="entry name" value="ARGININE-TRNA-PROTEIN TRANSFERASE 1"/>
    <property type="match status" value="1"/>
</dbReference>
<comment type="similarity">
    <text evidence="1">Belongs to the R-transferase family.</text>
</comment>
<feature type="region of interest" description="Disordered" evidence="5">
    <location>
        <begin position="189"/>
        <end position="236"/>
    </location>
</feature>
<dbReference type="InterPro" id="IPR013320">
    <property type="entry name" value="ConA-like_dom_sf"/>
</dbReference>
<dbReference type="Pfam" id="PF03388">
    <property type="entry name" value="Lectin_leg-like"/>
    <property type="match status" value="1"/>
</dbReference>
<dbReference type="PROSITE" id="PS51328">
    <property type="entry name" value="L_LECTIN_LIKE"/>
    <property type="match status" value="1"/>
</dbReference>
<sequence length="606" mass="70278">MKQRLKRLTRISKGIQRNLAEFEASLVGPKFAIVLEQKELEKRSKQRRPRRKLRIRKRELCFSKRESDNKLFITNYLVRNMQNNASIVRYSGISSGSLCGYCKSTKVARRETFGVIAHLLSPEVFNQILDVGWSRSGKYLYKPIMEKTCCPQYTIRLDVHKFRLSRTQKRILRTMLEFLKWDKRPARAFSDEDHRPRTSKQEKGENTGRGLSSKNKSTISTEHPSQKMTKKKIMRRKRAEEKLIKKGVDLEKFRNDRAAKERARQRTLESFLEEYVEGEWKHKLEVCLVSLNSEQFKSTFEESFEVYKKYQTSIHNDDDLTPSGFSRFLASSPLFDVKEDREVYPILGSYHQQYVLDGRIIAVGVVDVLPRCMSSKYFYYDPDWKFLTLGTYSALREIAFTKSLSTGRPALHYYYMGYYLWVPLSDCEKMLEANEGNFTVFCPNDLPPAEEVNLDQILCVINETVVPFSLYRSLVSDPSSLVEKLKLYVKFAGPVAKEIMLRFEYKHSFRTPNLAQRDGSIPFWVVTGDAIASSEQLRLAPSMRSRKGIAWNKRAMVESENFEMEIALKVTGQGRIGADGLAIWYTHLQGTLGLCSVQMTTGMEWV</sequence>
<dbReference type="WBParaSite" id="jg8121.2">
    <property type="protein sequence ID" value="jg8121.2"/>
    <property type="gene ID" value="jg8121"/>
</dbReference>
<feature type="compositionally biased region" description="Basic and acidic residues" evidence="5">
    <location>
        <begin position="189"/>
        <end position="206"/>
    </location>
</feature>
<accession>A0A915EPV4</accession>
<evidence type="ECO:0000259" key="6">
    <source>
        <dbReference type="PROSITE" id="PS51328"/>
    </source>
</evidence>
<dbReference type="SUPFAM" id="SSF49899">
    <property type="entry name" value="Concanavalin A-like lectins/glucanases"/>
    <property type="match status" value="1"/>
</dbReference>
<evidence type="ECO:0000313" key="8">
    <source>
        <dbReference type="WBParaSite" id="jg8121.2"/>
    </source>
</evidence>
<evidence type="ECO:0000256" key="1">
    <source>
        <dbReference type="ARBA" id="ARBA00009991"/>
    </source>
</evidence>
<dbReference type="InterPro" id="IPR030700">
    <property type="entry name" value="N-end_Aminoacyl_Trfase"/>
</dbReference>
<evidence type="ECO:0000256" key="5">
    <source>
        <dbReference type="SAM" id="MobiDB-lite"/>
    </source>
</evidence>